<name>A0A2X0PJ95_9BASI</name>
<sequence length="55" mass="5752">MGCLSGCSPCRPSRACRSGWPVVAAPTLVPPIDFWARAVVEITQGVGGGFLCFVK</sequence>
<dbReference type="Proteomes" id="UP000249464">
    <property type="component" value="Unassembled WGS sequence"/>
</dbReference>
<evidence type="ECO:0000313" key="1">
    <source>
        <dbReference type="EMBL" id="SGZ11406.1"/>
    </source>
</evidence>
<proteinExistence type="predicted"/>
<keyword evidence="2" id="KW-1185">Reference proteome</keyword>
<gene>
    <name evidence="1" type="primary">BQ5605_C105g13174</name>
    <name evidence="1" type="ORF">BQ5605_C105G13174</name>
</gene>
<reference evidence="1 2" key="1">
    <citation type="submission" date="2016-11" db="EMBL/GenBank/DDBJ databases">
        <authorList>
            <person name="Jaros S."/>
            <person name="Januszkiewicz K."/>
            <person name="Wedrychowicz H."/>
        </authorList>
    </citation>
    <scope>NUCLEOTIDE SEQUENCE [LARGE SCALE GENOMIC DNA]</scope>
</reference>
<dbReference type="EMBL" id="FQNC01000078">
    <property type="protein sequence ID" value="SGZ11406.1"/>
    <property type="molecule type" value="Genomic_DNA"/>
</dbReference>
<evidence type="ECO:0000313" key="2">
    <source>
        <dbReference type="Proteomes" id="UP000249464"/>
    </source>
</evidence>
<organism evidence="1 2">
    <name type="scientific">Microbotryum silenes-dioicae</name>
    <dbReference type="NCBI Taxonomy" id="796604"/>
    <lineage>
        <taxon>Eukaryota</taxon>
        <taxon>Fungi</taxon>
        <taxon>Dikarya</taxon>
        <taxon>Basidiomycota</taxon>
        <taxon>Pucciniomycotina</taxon>
        <taxon>Microbotryomycetes</taxon>
        <taxon>Microbotryales</taxon>
        <taxon>Microbotryaceae</taxon>
        <taxon>Microbotryum</taxon>
    </lineage>
</organism>
<dbReference type="AlphaFoldDB" id="A0A2X0PJ95"/>
<accession>A0A2X0PJ95</accession>
<protein>
    <submittedName>
        <fullName evidence="1">BQ5605_C105g13174 protein</fullName>
    </submittedName>
</protein>